<evidence type="ECO:0000256" key="2">
    <source>
        <dbReference type="ARBA" id="ARBA00011738"/>
    </source>
</evidence>
<feature type="binding site" evidence="11">
    <location>
        <begin position="284"/>
        <end position="285"/>
    </location>
    <ligand>
        <name>L-histidine</name>
        <dbReference type="ChEBI" id="CHEBI:57595"/>
    </ligand>
</feature>
<keyword evidence="5 10" id="KW-0547">Nucleotide-binding</keyword>
<accession>H6SJY9</accession>
<keyword evidence="14" id="KW-1185">Reference proteome</keyword>
<organism evidence="13 14">
    <name type="scientific">Pararhodospirillum photometricum DSM 122</name>
    <dbReference type="NCBI Taxonomy" id="1150469"/>
    <lineage>
        <taxon>Bacteria</taxon>
        <taxon>Pseudomonadati</taxon>
        <taxon>Pseudomonadota</taxon>
        <taxon>Alphaproteobacteria</taxon>
        <taxon>Rhodospirillales</taxon>
        <taxon>Rhodospirillaceae</taxon>
        <taxon>Pararhodospirillum</taxon>
    </lineage>
</organism>
<evidence type="ECO:0000256" key="9">
    <source>
        <dbReference type="ARBA" id="ARBA00047639"/>
    </source>
</evidence>
<dbReference type="InterPro" id="IPR015807">
    <property type="entry name" value="His-tRNA-ligase"/>
</dbReference>
<evidence type="ECO:0000259" key="12">
    <source>
        <dbReference type="PROSITE" id="PS50862"/>
    </source>
</evidence>
<feature type="binding site" evidence="11">
    <location>
        <position position="148"/>
    </location>
    <ligand>
        <name>L-histidine</name>
        <dbReference type="ChEBI" id="CHEBI:57595"/>
    </ligand>
</feature>
<evidence type="ECO:0000256" key="10">
    <source>
        <dbReference type="HAMAP-Rule" id="MF_00127"/>
    </source>
</evidence>
<dbReference type="PANTHER" id="PTHR43707">
    <property type="entry name" value="HISTIDYL-TRNA SYNTHETASE"/>
    <property type="match status" value="1"/>
</dbReference>
<dbReference type="CDD" id="cd00773">
    <property type="entry name" value="HisRS-like_core"/>
    <property type="match status" value="1"/>
</dbReference>
<dbReference type="InterPro" id="IPR004154">
    <property type="entry name" value="Anticodon-bd"/>
</dbReference>
<keyword evidence="8 10" id="KW-0030">Aminoacyl-tRNA synthetase</keyword>
<feature type="binding site" evidence="11">
    <location>
        <position position="134"/>
    </location>
    <ligand>
        <name>L-histidine</name>
        <dbReference type="ChEBI" id="CHEBI:57595"/>
    </ligand>
</feature>
<comment type="subcellular location">
    <subcellularLocation>
        <location evidence="10">Cytoplasm</location>
    </subcellularLocation>
</comment>
<evidence type="ECO:0000256" key="11">
    <source>
        <dbReference type="PIRSR" id="PIRSR001549-1"/>
    </source>
</evidence>
<dbReference type="GO" id="GO:0005737">
    <property type="term" value="C:cytoplasm"/>
    <property type="evidence" value="ECO:0007669"/>
    <property type="project" value="UniProtKB-SubCell"/>
</dbReference>
<dbReference type="Pfam" id="PF03129">
    <property type="entry name" value="HGTP_anticodon"/>
    <property type="match status" value="1"/>
</dbReference>
<dbReference type="PANTHER" id="PTHR43707:SF1">
    <property type="entry name" value="HISTIDINE--TRNA LIGASE, MITOCHONDRIAL-RELATED"/>
    <property type="match status" value="1"/>
</dbReference>
<dbReference type="SUPFAM" id="SSF55681">
    <property type="entry name" value="Class II aaRS and biotin synthetases"/>
    <property type="match status" value="1"/>
</dbReference>
<dbReference type="eggNOG" id="COG0124">
    <property type="taxonomic scope" value="Bacteria"/>
</dbReference>
<dbReference type="GO" id="GO:0005524">
    <property type="term" value="F:ATP binding"/>
    <property type="evidence" value="ECO:0007669"/>
    <property type="project" value="UniProtKB-UniRule"/>
</dbReference>
<evidence type="ECO:0000256" key="1">
    <source>
        <dbReference type="ARBA" id="ARBA00008226"/>
    </source>
</evidence>
<keyword evidence="7 10" id="KW-0648">Protein biosynthesis</keyword>
<feature type="binding site" evidence="11">
    <location>
        <position position="152"/>
    </location>
    <ligand>
        <name>L-histidine</name>
        <dbReference type="ChEBI" id="CHEBI:57595"/>
    </ligand>
</feature>
<dbReference type="InterPro" id="IPR033656">
    <property type="entry name" value="HisRS_anticodon"/>
</dbReference>
<dbReference type="HOGENOM" id="CLU_025113_1_0_5"/>
<feature type="binding site" evidence="11">
    <location>
        <begin position="104"/>
        <end position="106"/>
    </location>
    <ligand>
        <name>L-histidine</name>
        <dbReference type="ChEBI" id="CHEBI:57595"/>
    </ligand>
</feature>
<dbReference type="InterPro" id="IPR006195">
    <property type="entry name" value="aa-tRNA-synth_II"/>
</dbReference>
<dbReference type="Pfam" id="PF13393">
    <property type="entry name" value="tRNA-synt_His"/>
    <property type="match status" value="1"/>
</dbReference>
<evidence type="ECO:0000256" key="3">
    <source>
        <dbReference type="ARBA" id="ARBA00022490"/>
    </source>
</evidence>
<dbReference type="STRING" id="1150469.RSPPHO_01678"/>
<dbReference type="InterPro" id="IPR045864">
    <property type="entry name" value="aa-tRNA-synth_II/BPL/LPL"/>
</dbReference>
<gene>
    <name evidence="10 13" type="primary">hisS</name>
    <name evidence="13" type="ORF">RSPPHO_01678</name>
</gene>
<evidence type="ECO:0000256" key="4">
    <source>
        <dbReference type="ARBA" id="ARBA00022598"/>
    </source>
</evidence>
<dbReference type="Proteomes" id="UP000033220">
    <property type="component" value="Chromosome DSM 122"/>
</dbReference>
<comment type="subunit">
    <text evidence="2 10">Homodimer.</text>
</comment>
<dbReference type="InterPro" id="IPR036621">
    <property type="entry name" value="Anticodon-bd_dom_sf"/>
</dbReference>
<evidence type="ECO:0000256" key="5">
    <source>
        <dbReference type="ARBA" id="ARBA00022741"/>
    </source>
</evidence>
<keyword evidence="3 10" id="KW-0963">Cytoplasm</keyword>
<evidence type="ECO:0000313" key="14">
    <source>
        <dbReference type="Proteomes" id="UP000033220"/>
    </source>
</evidence>
<dbReference type="Gene3D" id="3.30.930.10">
    <property type="entry name" value="Bira Bifunctional Protein, Domain 2"/>
    <property type="match status" value="1"/>
</dbReference>
<keyword evidence="4 10" id="KW-0436">Ligase</keyword>
<protein>
    <recommendedName>
        <fullName evidence="10">Histidine--tRNA ligase</fullName>
        <ecNumber evidence="10">6.1.1.21</ecNumber>
    </recommendedName>
    <alternativeName>
        <fullName evidence="10">Histidyl-tRNA synthetase</fullName>
        <shortName evidence="10">HisRS</shortName>
    </alternativeName>
</protein>
<name>H6SJY9_PARPM</name>
<dbReference type="CDD" id="cd00859">
    <property type="entry name" value="HisRS_anticodon"/>
    <property type="match status" value="1"/>
</dbReference>
<evidence type="ECO:0000256" key="8">
    <source>
        <dbReference type="ARBA" id="ARBA00023146"/>
    </source>
</evidence>
<dbReference type="EC" id="6.1.1.21" evidence="10"/>
<dbReference type="GO" id="GO:0006427">
    <property type="term" value="P:histidyl-tRNA aminoacylation"/>
    <property type="evidence" value="ECO:0007669"/>
    <property type="project" value="UniProtKB-UniRule"/>
</dbReference>
<dbReference type="PROSITE" id="PS50862">
    <property type="entry name" value="AA_TRNA_LIGASE_II"/>
    <property type="match status" value="1"/>
</dbReference>
<reference evidence="13 14" key="1">
    <citation type="submission" date="2012-02" db="EMBL/GenBank/DDBJ databases">
        <title>Shotgun genome sequence of Phaeospirillum photometricum DSM 122.</title>
        <authorList>
            <person name="Duquesne K."/>
            <person name="Sturgis J."/>
        </authorList>
    </citation>
    <scope>NUCLEOTIDE SEQUENCE [LARGE SCALE GENOMIC DNA]</scope>
    <source>
        <strain evidence="14">DSM122</strain>
    </source>
</reference>
<dbReference type="InterPro" id="IPR041715">
    <property type="entry name" value="HisRS-like_core"/>
</dbReference>
<dbReference type="AlphaFoldDB" id="H6SJY9"/>
<comment type="catalytic activity">
    <reaction evidence="9 10">
        <text>tRNA(His) + L-histidine + ATP = L-histidyl-tRNA(His) + AMP + diphosphate + H(+)</text>
        <dbReference type="Rhea" id="RHEA:17313"/>
        <dbReference type="Rhea" id="RHEA-COMP:9665"/>
        <dbReference type="Rhea" id="RHEA-COMP:9689"/>
        <dbReference type="ChEBI" id="CHEBI:15378"/>
        <dbReference type="ChEBI" id="CHEBI:30616"/>
        <dbReference type="ChEBI" id="CHEBI:33019"/>
        <dbReference type="ChEBI" id="CHEBI:57595"/>
        <dbReference type="ChEBI" id="CHEBI:78442"/>
        <dbReference type="ChEBI" id="CHEBI:78527"/>
        <dbReference type="ChEBI" id="CHEBI:456215"/>
        <dbReference type="EC" id="6.1.1.21"/>
    </reaction>
</comment>
<dbReference type="SUPFAM" id="SSF52954">
    <property type="entry name" value="Class II aaRS ABD-related"/>
    <property type="match status" value="1"/>
</dbReference>
<dbReference type="KEGG" id="rpm:RSPPHO_01678"/>
<comment type="similarity">
    <text evidence="1 10">Belongs to the class-II aminoacyl-tRNA synthetase family.</text>
</comment>
<dbReference type="NCBIfam" id="TIGR00442">
    <property type="entry name" value="hisS"/>
    <property type="match status" value="1"/>
</dbReference>
<evidence type="ECO:0000256" key="7">
    <source>
        <dbReference type="ARBA" id="ARBA00022917"/>
    </source>
</evidence>
<dbReference type="HAMAP" id="MF_00127">
    <property type="entry name" value="His_tRNA_synth"/>
    <property type="match status" value="1"/>
</dbReference>
<dbReference type="PATRIC" id="fig|1150469.3.peg.1891"/>
<keyword evidence="6 10" id="KW-0067">ATP-binding</keyword>
<proteinExistence type="inferred from homology"/>
<dbReference type="InterPro" id="IPR004516">
    <property type="entry name" value="HisRS/HisZ"/>
</dbReference>
<dbReference type="GO" id="GO:0004821">
    <property type="term" value="F:histidine-tRNA ligase activity"/>
    <property type="evidence" value="ECO:0007669"/>
    <property type="project" value="UniProtKB-UniRule"/>
</dbReference>
<dbReference type="Gene3D" id="3.40.50.800">
    <property type="entry name" value="Anticodon-binding domain"/>
    <property type="match status" value="1"/>
</dbReference>
<dbReference type="EMBL" id="HE663493">
    <property type="protein sequence ID" value="CCG08304.1"/>
    <property type="molecule type" value="Genomic_DNA"/>
</dbReference>
<evidence type="ECO:0000256" key="6">
    <source>
        <dbReference type="ARBA" id="ARBA00022840"/>
    </source>
</evidence>
<feature type="binding site" evidence="11">
    <location>
        <position position="280"/>
    </location>
    <ligand>
        <name>L-histidine</name>
        <dbReference type="ChEBI" id="CHEBI:57595"/>
    </ligand>
</feature>
<evidence type="ECO:0000313" key="13">
    <source>
        <dbReference type="EMBL" id="CCG08304.1"/>
    </source>
</evidence>
<feature type="domain" description="Aminoacyl-transfer RNA synthetases class-II family profile" evidence="12">
    <location>
        <begin position="56"/>
        <end position="347"/>
    </location>
</feature>
<dbReference type="PIRSF" id="PIRSF001549">
    <property type="entry name" value="His-tRNA_synth"/>
    <property type="match status" value="1"/>
</dbReference>
<sequence length="437" mass="47815">MIKPGRRHSALHFAEHAKEDNTVAALQPVRGTHDSLPEESGLHRLVEDTARAVAGRFGYGEIITPIFEFTDVFARTLGETSDVVTKEMYTFTDRSGDSLTLRPEGTAGIARAFISNGLAQNAPIKVFYRGPMFRHERPQKGRLRQFHQVGVELLGVENPLGDIEVITLGYHLLEALGLAGRVVLHLNSLGDLESRAAYREILVAYLQSHRERLSQDSLTRLERNPLRVLDSKDEGDRAVVANAPRLSEHLNQASRDFLARVTDGLTRLNIPFKLDPLLVRGLDYYGHTAFEFVTTDLGSQGTVLAGGRYDGLVRQMGGPPTPGIGWAAGVERLAMLMGEAARPVVRPFALVPTGPETENIALELADRLRRAGFVIDLGYSGTLGKRMKRADRLKARAAIIVGPDEIAKGEVGLRDLETGDQQAVALDALEAALARLV</sequence>